<sequence>MSKGWANERLTIANELLTIANELLQKVEAHAWGLTDPIVVICTSSSIWNM</sequence>
<dbReference type="Proteomes" id="UP000564806">
    <property type="component" value="Unassembled WGS sequence"/>
</dbReference>
<protein>
    <submittedName>
        <fullName evidence="1">Uncharacterized protein</fullName>
    </submittedName>
</protein>
<accession>A0A850EJD5</accession>
<reference evidence="1" key="1">
    <citation type="submission" date="2020-06" db="EMBL/GenBank/DDBJ databases">
        <title>Paenibacillus sp. nov., isolated from soil.</title>
        <authorList>
            <person name="Seo Y.L."/>
        </authorList>
    </citation>
    <scope>NUCLEOTIDE SEQUENCE [LARGE SCALE GENOMIC DNA]</scope>
    <source>
        <strain evidence="1">JW14</strain>
    </source>
</reference>
<dbReference type="EMBL" id="JABWCS010000193">
    <property type="protein sequence ID" value="NUU59809.1"/>
    <property type="molecule type" value="Genomic_DNA"/>
</dbReference>
<dbReference type="RefSeq" id="WP_175370434.1">
    <property type="nucleotide sequence ID" value="NZ_JABWCS010000193.1"/>
</dbReference>
<gene>
    <name evidence="1" type="ORF">HPT30_05495</name>
</gene>
<proteinExistence type="predicted"/>
<dbReference type="AlphaFoldDB" id="A0A850EJD5"/>
<evidence type="ECO:0000313" key="2">
    <source>
        <dbReference type="Proteomes" id="UP000564806"/>
    </source>
</evidence>
<evidence type="ECO:0000313" key="1">
    <source>
        <dbReference type="EMBL" id="NUU59809.1"/>
    </source>
</evidence>
<organism evidence="1 2">
    <name type="scientific">Paenibacillus agri</name>
    <dbReference type="NCBI Taxonomy" id="2744309"/>
    <lineage>
        <taxon>Bacteria</taxon>
        <taxon>Bacillati</taxon>
        <taxon>Bacillota</taxon>
        <taxon>Bacilli</taxon>
        <taxon>Bacillales</taxon>
        <taxon>Paenibacillaceae</taxon>
        <taxon>Paenibacillus</taxon>
    </lineage>
</organism>
<name>A0A850EJD5_9BACL</name>
<comment type="caution">
    <text evidence="1">The sequence shown here is derived from an EMBL/GenBank/DDBJ whole genome shotgun (WGS) entry which is preliminary data.</text>
</comment>
<keyword evidence="2" id="KW-1185">Reference proteome</keyword>